<evidence type="ECO:0000313" key="1">
    <source>
        <dbReference type="EMBL" id="GAA4935102.1"/>
    </source>
</evidence>
<organism evidence="1 2">
    <name type="scientific">Halioxenophilus aromaticivorans</name>
    <dbReference type="NCBI Taxonomy" id="1306992"/>
    <lineage>
        <taxon>Bacteria</taxon>
        <taxon>Pseudomonadati</taxon>
        <taxon>Pseudomonadota</taxon>
        <taxon>Gammaproteobacteria</taxon>
        <taxon>Alteromonadales</taxon>
        <taxon>Alteromonadaceae</taxon>
        <taxon>Halioxenophilus</taxon>
    </lineage>
</organism>
<dbReference type="AlphaFoldDB" id="A0AAV3TZ61"/>
<reference evidence="2" key="1">
    <citation type="journal article" date="2019" name="Int. J. Syst. Evol. Microbiol.">
        <title>The Global Catalogue of Microorganisms (GCM) 10K type strain sequencing project: providing services to taxonomists for standard genome sequencing and annotation.</title>
        <authorList>
            <consortium name="The Broad Institute Genomics Platform"/>
            <consortium name="The Broad Institute Genome Sequencing Center for Infectious Disease"/>
            <person name="Wu L."/>
            <person name="Ma J."/>
        </authorList>
    </citation>
    <scope>NUCLEOTIDE SEQUENCE [LARGE SCALE GENOMIC DNA]</scope>
    <source>
        <strain evidence="2">JCM 19134</strain>
    </source>
</reference>
<dbReference type="Proteomes" id="UP001409585">
    <property type="component" value="Unassembled WGS sequence"/>
</dbReference>
<keyword evidence="2" id="KW-1185">Reference proteome</keyword>
<proteinExistence type="predicted"/>
<dbReference type="EMBL" id="BAABLX010000007">
    <property type="protein sequence ID" value="GAA4935102.1"/>
    <property type="molecule type" value="Genomic_DNA"/>
</dbReference>
<comment type="caution">
    <text evidence="1">The sequence shown here is derived from an EMBL/GenBank/DDBJ whole genome shotgun (WGS) entry which is preliminary data.</text>
</comment>
<accession>A0AAV3TZ61</accession>
<evidence type="ECO:0000313" key="2">
    <source>
        <dbReference type="Proteomes" id="UP001409585"/>
    </source>
</evidence>
<protein>
    <submittedName>
        <fullName evidence="1">Uncharacterized protein</fullName>
    </submittedName>
</protein>
<sequence>MQLSSYTANGGRQATHWAANAAQERDFTGNWVFGKGLVKKCALVARLWAWFCLWVREYEYLIRMLL</sequence>
<name>A0AAV3TZ61_9ALTE</name>
<gene>
    <name evidence="1" type="ORF">GCM10025791_10400</name>
</gene>